<sequence>MKNQILQSASNRTSPPAAVDGVSDVLPTAGTSFRLISPDVRLSSRHPLAVDHHLLPQRPTLLLLSLGKTPAPPRTLLRRRSLPFQTYIFLLGNSIHVPNVNTSFLRETLQTRNQSLPVVMPGDRIARFIALPCPCEPPRQEKLVVQVPQTQKSPHVAVTLC</sequence>
<dbReference type="PANTHER" id="PTHR34291">
    <property type="entry name" value="HYDROXYPROLINE-RICH GLYCOPROTEIN FAMILY PROTEIN"/>
    <property type="match status" value="1"/>
</dbReference>
<dbReference type="InterPro" id="IPR037699">
    <property type="entry name" value="At5g65660-like"/>
</dbReference>
<comment type="caution">
    <text evidence="1">The sequence shown here is derived from an EMBL/GenBank/DDBJ whole genome shotgun (WGS) entry which is preliminary data.</text>
</comment>
<dbReference type="AlphaFoldDB" id="A0A5N6LWH1"/>
<dbReference type="Proteomes" id="UP000326396">
    <property type="component" value="Linkage Group LG8"/>
</dbReference>
<gene>
    <name evidence="1" type="ORF">E3N88_39032</name>
</gene>
<name>A0A5N6LWH1_9ASTR</name>
<dbReference type="PANTHER" id="PTHR34291:SF14">
    <property type="entry name" value="HYDROXYPROLINE-RICH GLYCOPROTEIN FAMILY PROTEIN"/>
    <property type="match status" value="1"/>
</dbReference>
<evidence type="ECO:0000313" key="1">
    <source>
        <dbReference type="EMBL" id="KAD2805655.1"/>
    </source>
</evidence>
<organism evidence="1 2">
    <name type="scientific">Mikania micrantha</name>
    <name type="common">bitter vine</name>
    <dbReference type="NCBI Taxonomy" id="192012"/>
    <lineage>
        <taxon>Eukaryota</taxon>
        <taxon>Viridiplantae</taxon>
        <taxon>Streptophyta</taxon>
        <taxon>Embryophyta</taxon>
        <taxon>Tracheophyta</taxon>
        <taxon>Spermatophyta</taxon>
        <taxon>Magnoliopsida</taxon>
        <taxon>eudicotyledons</taxon>
        <taxon>Gunneridae</taxon>
        <taxon>Pentapetalae</taxon>
        <taxon>asterids</taxon>
        <taxon>campanulids</taxon>
        <taxon>Asterales</taxon>
        <taxon>Asteraceae</taxon>
        <taxon>Asteroideae</taxon>
        <taxon>Heliantheae alliance</taxon>
        <taxon>Eupatorieae</taxon>
        <taxon>Mikania</taxon>
    </lineage>
</organism>
<dbReference type="OrthoDB" id="1936969at2759"/>
<evidence type="ECO:0000313" key="2">
    <source>
        <dbReference type="Proteomes" id="UP000326396"/>
    </source>
</evidence>
<proteinExistence type="predicted"/>
<protein>
    <submittedName>
        <fullName evidence="1">Uncharacterized protein</fullName>
    </submittedName>
</protein>
<accession>A0A5N6LWH1</accession>
<dbReference type="EMBL" id="SZYD01000018">
    <property type="protein sequence ID" value="KAD2805655.1"/>
    <property type="molecule type" value="Genomic_DNA"/>
</dbReference>
<keyword evidence="2" id="KW-1185">Reference proteome</keyword>
<reference evidence="1 2" key="1">
    <citation type="submission" date="2019-05" db="EMBL/GenBank/DDBJ databases">
        <title>Mikania micrantha, genome provides insights into the molecular mechanism of rapid growth.</title>
        <authorList>
            <person name="Liu B."/>
        </authorList>
    </citation>
    <scope>NUCLEOTIDE SEQUENCE [LARGE SCALE GENOMIC DNA]</scope>
    <source>
        <strain evidence="1">NLD-2019</strain>
        <tissue evidence="1">Leaf</tissue>
    </source>
</reference>